<reference evidence="1 2" key="1">
    <citation type="submission" date="2016-01" db="EMBL/GenBank/DDBJ databases">
        <title>Investigation of taxonomic status of Bacillus aminovorans.</title>
        <authorList>
            <person name="Verma A."/>
            <person name="Pal Y."/>
            <person name="Krishnamurthi S."/>
        </authorList>
    </citation>
    <scope>NUCLEOTIDE SEQUENCE [LARGE SCALE GENOMIC DNA]</scope>
    <source>
        <strain evidence="1 2">DSM 4337</strain>
    </source>
</reference>
<evidence type="ECO:0000313" key="1">
    <source>
        <dbReference type="EMBL" id="OAH56652.1"/>
    </source>
</evidence>
<dbReference type="AlphaFoldDB" id="A0A177KTN4"/>
<sequence>MLLHKSIEYHMKNMYTPVIEFVTFDSAKAVNITFSEPVPEQLPPKYIVGEHLDLRVQLEGETTADPLAIEYYEYSPDRRTLTLTTDLTGKKGTFIAVDPVNTIRTHFEY</sequence>
<organism evidence="1 2">
    <name type="scientific">Domibacillus aminovorans</name>
    <dbReference type="NCBI Taxonomy" id="29332"/>
    <lineage>
        <taxon>Bacteria</taxon>
        <taxon>Bacillati</taxon>
        <taxon>Bacillota</taxon>
        <taxon>Bacilli</taxon>
        <taxon>Bacillales</taxon>
        <taxon>Bacillaceae</taxon>
        <taxon>Domibacillus</taxon>
    </lineage>
</organism>
<comment type="caution">
    <text evidence="1">The sequence shown here is derived from an EMBL/GenBank/DDBJ whole genome shotgun (WGS) entry which is preliminary data.</text>
</comment>
<dbReference type="Proteomes" id="UP000077271">
    <property type="component" value="Unassembled WGS sequence"/>
</dbReference>
<accession>A0A177KTN4</accession>
<protein>
    <submittedName>
        <fullName evidence="1">Uncharacterized protein</fullName>
    </submittedName>
</protein>
<name>A0A177KTN4_9BACI</name>
<gene>
    <name evidence="1" type="ORF">AWH48_20015</name>
</gene>
<dbReference type="RefSeq" id="WP_018391898.1">
    <property type="nucleotide sequence ID" value="NZ_LQWZ01000021.1"/>
</dbReference>
<evidence type="ECO:0000313" key="2">
    <source>
        <dbReference type="Proteomes" id="UP000077271"/>
    </source>
</evidence>
<dbReference type="EMBL" id="LQWZ01000021">
    <property type="protein sequence ID" value="OAH56652.1"/>
    <property type="molecule type" value="Genomic_DNA"/>
</dbReference>
<proteinExistence type="predicted"/>